<dbReference type="InParanoid" id="B8M0I9"/>
<dbReference type="VEuPathDB" id="FungiDB:TSTA_085170"/>
<dbReference type="Proteomes" id="UP000001745">
    <property type="component" value="Unassembled WGS sequence"/>
</dbReference>
<dbReference type="AlphaFoldDB" id="B8M0I9"/>
<dbReference type="HOGENOM" id="CLU_953099_0_0_1"/>
<dbReference type="OMA" id="WEDAILY"/>
<dbReference type="eggNOG" id="ENOG502T5CD">
    <property type="taxonomic scope" value="Eukaryota"/>
</dbReference>
<dbReference type="STRING" id="441959.B8M0I9"/>
<dbReference type="PhylomeDB" id="B8M0I9"/>
<proteinExistence type="predicted"/>
<accession>B8M0I9</accession>
<sequence length="315" mass="36868">MPQHPQHGSQVARERLNIIWEKLVCGVATERSRTDGHVEFINDFQIDHHPGFDFEALNKSGYSIETRSRALIWFKPLPEDMLERYPCKGLTKEFDDYDSTQNDGKLRNEDRTRAVHDYVEECSRLRMGRSLSTLGAERSLMDYLKIHIVESPSPYLVGPGLDGSYPQLVDYWRVGNIYETMTDTNTVQSYPLLTLQAWHTLNGKEDMILLGELYTLICAMRNRVNQRRADDPDERKALWDFPADVEYCGFQFESEIHFPVVFLSYVGPQHGRIFYAYMDRYRLVICQSKLYSFEKKESAPVDFFTRMLLSRPLQY</sequence>
<reference evidence="2" key="1">
    <citation type="journal article" date="2015" name="Genome Announc.">
        <title>Genome sequence of the AIDS-associated pathogen Penicillium marneffei (ATCC18224) and its near taxonomic relative Talaromyces stipitatus (ATCC10500).</title>
        <authorList>
            <person name="Nierman W.C."/>
            <person name="Fedorova-Abrams N.D."/>
            <person name="Andrianopoulos A."/>
        </authorList>
    </citation>
    <scope>NUCLEOTIDE SEQUENCE [LARGE SCALE GENOMIC DNA]</scope>
    <source>
        <strain evidence="2">ATCC 10500 / CBS 375.48 / QM 6759 / NRRL 1006</strain>
    </source>
</reference>
<dbReference type="OrthoDB" id="4227422at2759"/>
<dbReference type="RefSeq" id="XP_002478249.1">
    <property type="nucleotide sequence ID" value="XM_002478204.1"/>
</dbReference>
<organism evidence="1 2">
    <name type="scientific">Talaromyces stipitatus (strain ATCC 10500 / CBS 375.48 / QM 6759 / NRRL 1006)</name>
    <name type="common">Penicillium stipitatum</name>
    <dbReference type="NCBI Taxonomy" id="441959"/>
    <lineage>
        <taxon>Eukaryota</taxon>
        <taxon>Fungi</taxon>
        <taxon>Dikarya</taxon>
        <taxon>Ascomycota</taxon>
        <taxon>Pezizomycotina</taxon>
        <taxon>Eurotiomycetes</taxon>
        <taxon>Eurotiomycetidae</taxon>
        <taxon>Eurotiales</taxon>
        <taxon>Trichocomaceae</taxon>
        <taxon>Talaromyces</taxon>
        <taxon>Talaromyces sect. Talaromyces</taxon>
    </lineage>
</organism>
<name>B8M0I9_TALSN</name>
<keyword evidence="2" id="KW-1185">Reference proteome</keyword>
<gene>
    <name evidence="1" type="ORF">TSTA_085170</name>
</gene>
<evidence type="ECO:0000313" key="2">
    <source>
        <dbReference type="Proteomes" id="UP000001745"/>
    </source>
</evidence>
<dbReference type="EMBL" id="EQ962653">
    <property type="protein sequence ID" value="EED21286.1"/>
    <property type="molecule type" value="Genomic_DNA"/>
</dbReference>
<dbReference type="GeneID" id="8106123"/>
<protein>
    <submittedName>
        <fullName evidence="1">Uncharacterized protein</fullName>
    </submittedName>
</protein>
<evidence type="ECO:0000313" key="1">
    <source>
        <dbReference type="EMBL" id="EED21286.1"/>
    </source>
</evidence>